<dbReference type="AlphaFoldDB" id="M3EHX3"/>
<protein>
    <submittedName>
        <fullName evidence="1">Uncharacterized protein</fullName>
    </submittedName>
</protein>
<evidence type="ECO:0000313" key="1">
    <source>
        <dbReference type="EMBL" id="EMF80633.1"/>
    </source>
</evidence>
<organism evidence="1 2">
    <name type="scientific">Leptospira weilii serovar Topaz str. LT2116</name>
    <dbReference type="NCBI Taxonomy" id="1088540"/>
    <lineage>
        <taxon>Bacteria</taxon>
        <taxon>Pseudomonadati</taxon>
        <taxon>Spirochaetota</taxon>
        <taxon>Spirochaetia</taxon>
        <taxon>Leptospirales</taxon>
        <taxon>Leptospiraceae</taxon>
        <taxon>Leptospira</taxon>
    </lineage>
</organism>
<name>M3EHX3_9LEPT</name>
<evidence type="ECO:0000313" key="2">
    <source>
        <dbReference type="Proteomes" id="UP000011770"/>
    </source>
</evidence>
<proteinExistence type="predicted"/>
<dbReference type="Proteomes" id="UP000011770">
    <property type="component" value="Unassembled WGS sequence"/>
</dbReference>
<comment type="caution">
    <text evidence="1">The sequence shown here is derived from an EMBL/GenBank/DDBJ whole genome shotgun (WGS) entry which is preliminary data.</text>
</comment>
<dbReference type="EMBL" id="AHOR02000048">
    <property type="protein sequence ID" value="EMF80633.1"/>
    <property type="molecule type" value="Genomic_DNA"/>
</dbReference>
<reference evidence="1 2" key="1">
    <citation type="submission" date="2013-01" db="EMBL/GenBank/DDBJ databases">
        <authorList>
            <person name="Harkins D.M."/>
            <person name="Durkin A.S."/>
            <person name="Brinkac L.M."/>
            <person name="Haft D.H."/>
            <person name="Selengut J.D."/>
            <person name="Sanka R."/>
            <person name="DePew J."/>
            <person name="Purushe J."/>
            <person name="Tulsiani S.M."/>
            <person name="Graham G.C."/>
            <person name="Burns M.-A."/>
            <person name="Dohnt M.F."/>
            <person name="Smythe L.D."/>
            <person name="McKay D.B."/>
            <person name="Craig S.B."/>
            <person name="Vinetz J.M."/>
            <person name="Sutton G.G."/>
            <person name="Nierman W.C."/>
            <person name="Fouts D.E."/>
        </authorList>
    </citation>
    <scope>NUCLEOTIDE SEQUENCE [LARGE SCALE GENOMIC DNA]</scope>
    <source>
        <strain evidence="1 2">LT2116</strain>
    </source>
</reference>
<sequence length="168" mass="20095">MDKRECQGEHCYVHFEFYPIDKYNPQRRVRIGGWPEKLKIYPWNESRVKEQFDVLNGGATFGTSLRPKRHVVSSEAFLFVGSKSGGMFEYRLRIPLKQENRSPRSDPRLDDERVDESYELIEGNTYTFWGRVVGRTFFPIPQFKYRIFPYFFLGIRSQLYCWEVTIPK</sequence>
<accession>M3EHX3</accession>
<gene>
    <name evidence="1" type="ORF">LEP1GSC188_3859</name>
</gene>